<protein>
    <submittedName>
        <fullName evidence="8">Proton/glutamate symport protein @ Sodium/glutamate symport protein</fullName>
    </submittedName>
</protein>
<dbReference type="InterPro" id="IPR036458">
    <property type="entry name" value="Na:dicarbo_symporter_sf"/>
</dbReference>
<feature type="transmembrane region" description="Helical" evidence="7">
    <location>
        <begin position="33"/>
        <end position="56"/>
    </location>
</feature>
<dbReference type="Gene3D" id="1.10.3860.10">
    <property type="entry name" value="Sodium:dicarboxylate symporter"/>
    <property type="match status" value="1"/>
</dbReference>
<dbReference type="GO" id="GO:0006835">
    <property type="term" value="P:dicarboxylic acid transport"/>
    <property type="evidence" value="ECO:0007669"/>
    <property type="project" value="TreeGrafter"/>
</dbReference>
<evidence type="ECO:0000256" key="4">
    <source>
        <dbReference type="ARBA" id="ARBA00022692"/>
    </source>
</evidence>
<dbReference type="PRINTS" id="PR00173">
    <property type="entry name" value="EDTRNSPORT"/>
</dbReference>
<dbReference type="InterPro" id="IPR001991">
    <property type="entry name" value="Na-dicarboxylate_symporter"/>
</dbReference>
<dbReference type="Pfam" id="PF00375">
    <property type="entry name" value="SDF"/>
    <property type="match status" value="1"/>
</dbReference>
<evidence type="ECO:0000256" key="7">
    <source>
        <dbReference type="SAM" id="Phobius"/>
    </source>
</evidence>
<organism evidence="8">
    <name type="scientific">hydrothermal vent metagenome</name>
    <dbReference type="NCBI Taxonomy" id="652676"/>
    <lineage>
        <taxon>unclassified sequences</taxon>
        <taxon>metagenomes</taxon>
        <taxon>ecological metagenomes</taxon>
    </lineage>
</organism>
<dbReference type="AlphaFoldDB" id="A0A170PLN3"/>
<dbReference type="PANTHER" id="PTHR42865">
    <property type="entry name" value="PROTON/GLUTAMATE-ASPARTATE SYMPORTER"/>
    <property type="match status" value="1"/>
</dbReference>
<keyword evidence="5 7" id="KW-1133">Transmembrane helix</keyword>
<accession>A0A170PLN3</accession>
<keyword evidence="6 7" id="KW-0472">Membrane</keyword>
<dbReference type="GO" id="GO:0015293">
    <property type="term" value="F:symporter activity"/>
    <property type="evidence" value="ECO:0007669"/>
    <property type="project" value="UniProtKB-KW"/>
</dbReference>
<feature type="transmembrane region" description="Helical" evidence="7">
    <location>
        <begin position="198"/>
        <end position="216"/>
    </location>
</feature>
<evidence type="ECO:0000256" key="2">
    <source>
        <dbReference type="ARBA" id="ARBA00022448"/>
    </source>
</evidence>
<comment type="subcellular location">
    <subcellularLocation>
        <location evidence="1">Cell membrane</location>
        <topology evidence="1">Multi-pass membrane protein</topology>
    </subcellularLocation>
</comment>
<sequence length="249" mass="27380">MRSALKKHHLKYASIADILVLTESLGLLIKTRLWLQILIGMIAGIALGVLISARGMALVDRHVAELIAGWLALPGYIFLALIQMIMVALIFSSIILGVASCGTGEQLRRLGIRIMPYFLCTTTVAVMLGIVLAELVKPGAYISQLMVDNTSLEPLSQAANAKEFVTQSDASAARHLNFPKTLANLIPSNPLRAALDGSMLQIVVFSIFFGIALLMIQSARAKPLLDRHLREWRRYMTFIFGPCRLPRMP</sequence>
<dbReference type="SUPFAM" id="SSF118215">
    <property type="entry name" value="Proton glutamate symport protein"/>
    <property type="match status" value="1"/>
</dbReference>
<dbReference type="GO" id="GO:0005886">
    <property type="term" value="C:plasma membrane"/>
    <property type="evidence" value="ECO:0007669"/>
    <property type="project" value="UniProtKB-SubCell"/>
</dbReference>
<feature type="transmembrane region" description="Helical" evidence="7">
    <location>
        <begin position="114"/>
        <end position="136"/>
    </location>
</feature>
<dbReference type="EMBL" id="CZQC01000048">
    <property type="protein sequence ID" value="CUS41576.1"/>
    <property type="molecule type" value="Genomic_DNA"/>
</dbReference>
<keyword evidence="3" id="KW-1003">Cell membrane</keyword>
<keyword evidence="4 7" id="KW-0812">Transmembrane</keyword>
<keyword evidence="2" id="KW-0813">Transport</keyword>
<name>A0A170PLN3_9ZZZZ</name>
<dbReference type="PANTHER" id="PTHR42865:SF7">
    <property type="entry name" value="PROTON_GLUTAMATE-ASPARTATE SYMPORTER"/>
    <property type="match status" value="1"/>
</dbReference>
<evidence type="ECO:0000256" key="1">
    <source>
        <dbReference type="ARBA" id="ARBA00004651"/>
    </source>
</evidence>
<reference evidence="8" key="1">
    <citation type="submission" date="2015-10" db="EMBL/GenBank/DDBJ databases">
        <authorList>
            <person name="Gilbert D.G."/>
        </authorList>
    </citation>
    <scope>NUCLEOTIDE SEQUENCE</scope>
</reference>
<proteinExistence type="predicted"/>
<evidence type="ECO:0000256" key="6">
    <source>
        <dbReference type="ARBA" id="ARBA00023136"/>
    </source>
</evidence>
<evidence type="ECO:0000313" key="8">
    <source>
        <dbReference type="EMBL" id="CUS41576.1"/>
    </source>
</evidence>
<evidence type="ECO:0000256" key="3">
    <source>
        <dbReference type="ARBA" id="ARBA00022475"/>
    </source>
</evidence>
<evidence type="ECO:0000256" key="5">
    <source>
        <dbReference type="ARBA" id="ARBA00022989"/>
    </source>
</evidence>
<feature type="transmembrane region" description="Helical" evidence="7">
    <location>
        <begin position="76"/>
        <end position="102"/>
    </location>
</feature>
<gene>
    <name evidence="8" type="ORF">MGWOODY_Tha1650</name>
</gene>